<feature type="domain" description="PAS" evidence="1">
    <location>
        <begin position="5"/>
        <end position="31"/>
    </location>
</feature>
<dbReference type="EMBL" id="RXHI01000019">
    <property type="protein sequence ID" value="RUA22310.1"/>
    <property type="molecule type" value="Genomic_DNA"/>
</dbReference>
<dbReference type="AlphaFoldDB" id="A0A432JIL6"/>
<reference evidence="2" key="1">
    <citation type="submission" date="2018-12" db="EMBL/GenBank/DDBJ databases">
        <authorList>
            <person name="Jadhav K."/>
            <person name="Kushwaha B."/>
            <person name="Jadhav I."/>
        </authorList>
    </citation>
    <scope>NUCLEOTIDE SEQUENCE [LARGE SCALE GENOMIC DNA]</scope>
    <source>
        <strain evidence="2">SBS 10</strain>
    </source>
</reference>
<proteinExistence type="predicted"/>
<comment type="caution">
    <text evidence="2">The sequence shown here is derived from an EMBL/GenBank/DDBJ whole genome shotgun (WGS) entry which is preliminary data.</text>
</comment>
<dbReference type="InterPro" id="IPR000014">
    <property type="entry name" value="PAS"/>
</dbReference>
<dbReference type="Pfam" id="PF13188">
    <property type="entry name" value="PAS_8"/>
    <property type="match status" value="1"/>
</dbReference>
<gene>
    <name evidence="2" type="ORF">DSL92_06425</name>
</gene>
<protein>
    <submittedName>
        <fullName evidence="2">PAS domain-containing protein</fullName>
    </submittedName>
</protein>
<accession>A0A432JIL6</accession>
<evidence type="ECO:0000313" key="2">
    <source>
        <dbReference type="EMBL" id="RUA22310.1"/>
    </source>
</evidence>
<organism evidence="2">
    <name type="scientific">Billgrantia gudaonensis</name>
    <dbReference type="NCBI Taxonomy" id="376427"/>
    <lineage>
        <taxon>Bacteria</taxon>
        <taxon>Pseudomonadati</taxon>
        <taxon>Pseudomonadota</taxon>
        <taxon>Gammaproteobacteria</taxon>
        <taxon>Oceanospirillales</taxon>
        <taxon>Halomonadaceae</taxon>
        <taxon>Billgrantia</taxon>
    </lineage>
</organism>
<sequence>MASLLLDGERFIDCNAAAAELLGYPDRHQLPATSRRDFAASSARWSCFLGAGRRVDPPGSRTGVASNGFT</sequence>
<name>A0A432JIL6_9GAMM</name>
<evidence type="ECO:0000259" key="1">
    <source>
        <dbReference type="Pfam" id="PF13188"/>
    </source>
</evidence>